<proteinExistence type="predicted"/>
<dbReference type="Proteomes" id="UP001589619">
    <property type="component" value="Unassembled WGS sequence"/>
</dbReference>
<keyword evidence="2" id="KW-1185">Reference proteome</keyword>
<evidence type="ECO:0000313" key="2">
    <source>
        <dbReference type="Proteomes" id="UP001589619"/>
    </source>
</evidence>
<dbReference type="InterPro" id="IPR019700">
    <property type="entry name" value="Sigma-G_inhibitor_Gin"/>
</dbReference>
<dbReference type="EMBL" id="JBHMAG010000019">
    <property type="protein sequence ID" value="MFB9755868.1"/>
    <property type="molecule type" value="Genomic_DNA"/>
</dbReference>
<comment type="caution">
    <text evidence="1">The sequence shown here is derived from an EMBL/GenBank/DDBJ whole genome shotgun (WGS) entry which is preliminary data.</text>
</comment>
<organism evidence="1 2">
    <name type="scientific">Paenibacillus hodogayensis</name>
    <dbReference type="NCBI Taxonomy" id="279208"/>
    <lineage>
        <taxon>Bacteria</taxon>
        <taxon>Bacillati</taxon>
        <taxon>Bacillota</taxon>
        <taxon>Bacilli</taxon>
        <taxon>Bacillales</taxon>
        <taxon>Paenibacillaceae</taxon>
        <taxon>Paenibacillus</taxon>
    </lineage>
</organism>
<reference evidence="1 2" key="1">
    <citation type="submission" date="2024-09" db="EMBL/GenBank/DDBJ databases">
        <authorList>
            <person name="Sun Q."/>
            <person name="Mori K."/>
        </authorList>
    </citation>
    <scope>NUCLEOTIDE SEQUENCE [LARGE SCALE GENOMIC DNA]</scope>
    <source>
        <strain evidence="1 2">JCM 12520</strain>
    </source>
</reference>
<gene>
    <name evidence="1" type="ORF">ACFFNY_30165</name>
</gene>
<dbReference type="RefSeq" id="WP_344915573.1">
    <property type="nucleotide sequence ID" value="NZ_BAAAYO010000015.1"/>
</dbReference>
<accession>A0ABV5W5L7</accession>
<name>A0ABV5W5L7_9BACL</name>
<sequence>MWHTGREKAVNRVEQEETIIHTCIICDQPKPEGILICSEFICEECEAEMVKTDVLDAKYPFFIHRMNKIWYRMNA</sequence>
<dbReference type="Pfam" id="PF10764">
    <property type="entry name" value="Gin"/>
    <property type="match status" value="1"/>
</dbReference>
<evidence type="ECO:0000313" key="1">
    <source>
        <dbReference type="EMBL" id="MFB9755868.1"/>
    </source>
</evidence>
<protein>
    <submittedName>
        <fullName evidence="1">Sigma factor G inhibitor Gin</fullName>
    </submittedName>
</protein>